<sequence length="112" mass="12643">MEKKSLYSSSSEFQCLITQVLSWDIRSLSQRRKSHITTGIPDDGTTDEDILDLEKCTDETMSREKSENGKRSCTDCVYHLILEGIDISYRIDLSGNVVVEKASLLPRSKCGH</sequence>
<keyword evidence="2" id="KW-1185">Reference proteome</keyword>
<proteinExistence type="predicted"/>
<evidence type="ECO:0000313" key="2">
    <source>
        <dbReference type="Proteomes" id="UP000595140"/>
    </source>
</evidence>
<dbReference type="AlphaFoldDB" id="A0A484MCU0"/>
<dbReference type="InterPro" id="IPR040372">
    <property type="entry name" value="YaeB-like"/>
</dbReference>
<dbReference type="PANTHER" id="PTHR12818">
    <property type="entry name" value="TRNA (ADENINE(37)-N6)-METHYLTRANSFERASE"/>
    <property type="match status" value="1"/>
</dbReference>
<protein>
    <submittedName>
        <fullName evidence="1">Uncharacterized protein</fullName>
    </submittedName>
</protein>
<dbReference type="PANTHER" id="PTHR12818:SF0">
    <property type="entry name" value="TRNA (ADENINE(37)-N6)-METHYLTRANSFERASE"/>
    <property type="match status" value="1"/>
</dbReference>
<dbReference type="OrthoDB" id="4882at2759"/>
<organism evidence="1 2">
    <name type="scientific">Cuscuta campestris</name>
    <dbReference type="NCBI Taxonomy" id="132261"/>
    <lineage>
        <taxon>Eukaryota</taxon>
        <taxon>Viridiplantae</taxon>
        <taxon>Streptophyta</taxon>
        <taxon>Embryophyta</taxon>
        <taxon>Tracheophyta</taxon>
        <taxon>Spermatophyta</taxon>
        <taxon>Magnoliopsida</taxon>
        <taxon>eudicotyledons</taxon>
        <taxon>Gunneridae</taxon>
        <taxon>Pentapetalae</taxon>
        <taxon>asterids</taxon>
        <taxon>lamiids</taxon>
        <taxon>Solanales</taxon>
        <taxon>Convolvulaceae</taxon>
        <taxon>Cuscuteae</taxon>
        <taxon>Cuscuta</taxon>
        <taxon>Cuscuta subgen. Grammica</taxon>
        <taxon>Cuscuta sect. Cleistogrammica</taxon>
    </lineage>
</organism>
<gene>
    <name evidence="1" type="ORF">CCAM_LOCUS28291</name>
</gene>
<name>A0A484MCU0_9ASTE</name>
<dbReference type="EMBL" id="OOIL02003199">
    <property type="protein sequence ID" value="VFQ86515.1"/>
    <property type="molecule type" value="Genomic_DNA"/>
</dbReference>
<evidence type="ECO:0000313" key="1">
    <source>
        <dbReference type="EMBL" id="VFQ86515.1"/>
    </source>
</evidence>
<dbReference type="Proteomes" id="UP000595140">
    <property type="component" value="Unassembled WGS sequence"/>
</dbReference>
<accession>A0A484MCU0</accession>
<reference evidence="1 2" key="1">
    <citation type="submission" date="2018-04" db="EMBL/GenBank/DDBJ databases">
        <authorList>
            <person name="Vogel A."/>
        </authorList>
    </citation>
    <scope>NUCLEOTIDE SEQUENCE [LARGE SCALE GENOMIC DNA]</scope>
</reference>